<proteinExistence type="predicted"/>
<feature type="region of interest" description="Disordered" evidence="1">
    <location>
        <begin position="121"/>
        <end position="148"/>
    </location>
</feature>
<keyword evidence="3" id="KW-1185">Reference proteome</keyword>
<dbReference type="EMBL" id="CATKSN020000120">
    <property type="protein sequence ID" value="CAI9149076.1"/>
    <property type="molecule type" value="Genomic_DNA"/>
</dbReference>
<protein>
    <submittedName>
        <fullName evidence="2">Uncharacterized protein</fullName>
    </submittedName>
</protein>
<reference evidence="2" key="1">
    <citation type="submission" date="2023-04" db="EMBL/GenBank/DDBJ databases">
        <authorList>
            <consortium name="ELIXIR-Norway"/>
        </authorList>
    </citation>
    <scope>NUCLEOTIDE SEQUENCE [LARGE SCALE GENOMIC DNA]</scope>
</reference>
<gene>
    <name evidence="2" type="ORF">MRATA1EN1_LOCUS30694</name>
</gene>
<evidence type="ECO:0000313" key="3">
    <source>
        <dbReference type="Proteomes" id="UP001176941"/>
    </source>
</evidence>
<sequence>MPVRPWRAEARRMDILRKRYAYPVFKLCLFRAFRASSGSRNVTHELDIPEPIERRRKLALQTRPRTGGLTNFSSAAHAGSQKPLRDYTGPVHRAAVCLGELKLGRLKQVYSIENASTFSSETTLSRDLTPTESASCQSRRNQPNAAGSRLEGDTVCALLIGTFDMRTHLFRFSLPCCARHCIKRYGALPCFDSAASGERPGVIRLRDAQVQRVNHCKRSRFPLQSRAWLHSKADQKGVLRRKFPERTNLCGARNGPRGTVTKISFCTKKTPCRQPLDSGLFRLQ</sequence>
<accession>A0ABN8XLW7</accession>
<comment type="caution">
    <text evidence="2">The sequence shown here is derived from an EMBL/GenBank/DDBJ whole genome shotgun (WGS) entry which is preliminary data.</text>
</comment>
<evidence type="ECO:0000256" key="1">
    <source>
        <dbReference type="SAM" id="MobiDB-lite"/>
    </source>
</evidence>
<dbReference type="Proteomes" id="UP001176941">
    <property type="component" value="Unassembled WGS sequence"/>
</dbReference>
<evidence type="ECO:0000313" key="2">
    <source>
        <dbReference type="EMBL" id="CAI9149076.1"/>
    </source>
</evidence>
<name>A0ABN8XLW7_RANTA</name>
<feature type="compositionally biased region" description="Polar residues" evidence="1">
    <location>
        <begin position="121"/>
        <end position="145"/>
    </location>
</feature>
<organism evidence="2 3">
    <name type="scientific">Rangifer tarandus platyrhynchus</name>
    <name type="common">Svalbard reindeer</name>
    <dbReference type="NCBI Taxonomy" id="3082113"/>
    <lineage>
        <taxon>Eukaryota</taxon>
        <taxon>Metazoa</taxon>
        <taxon>Chordata</taxon>
        <taxon>Craniata</taxon>
        <taxon>Vertebrata</taxon>
        <taxon>Euteleostomi</taxon>
        <taxon>Mammalia</taxon>
        <taxon>Eutheria</taxon>
        <taxon>Laurasiatheria</taxon>
        <taxon>Artiodactyla</taxon>
        <taxon>Ruminantia</taxon>
        <taxon>Pecora</taxon>
        <taxon>Cervidae</taxon>
        <taxon>Odocoileinae</taxon>
        <taxon>Rangifer</taxon>
    </lineage>
</organism>
<feature type="region of interest" description="Disordered" evidence="1">
    <location>
        <begin position="61"/>
        <end position="84"/>
    </location>
</feature>